<dbReference type="Proteomes" id="UP000682733">
    <property type="component" value="Unassembled WGS sequence"/>
</dbReference>
<dbReference type="Gene3D" id="2.120.10.30">
    <property type="entry name" value="TolB, C-terminal domain"/>
    <property type="match status" value="1"/>
</dbReference>
<dbReference type="InterPro" id="IPR050952">
    <property type="entry name" value="TRIM-NHL_E3_ligases"/>
</dbReference>
<comment type="caution">
    <text evidence="3">The sequence shown here is derived from an EMBL/GenBank/DDBJ whole genome shotgun (WGS) entry which is preliminary data.</text>
</comment>
<dbReference type="PROSITE" id="PS51125">
    <property type="entry name" value="NHL"/>
    <property type="match status" value="1"/>
</dbReference>
<feature type="repeat" description="NHL" evidence="2">
    <location>
        <begin position="216"/>
        <end position="257"/>
    </location>
</feature>
<accession>A0A8S2D911</accession>
<evidence type="ECO:0000256" key="1">
    <source>
        <dbReference type="ARBA" id="ARBA00022737"/>
    </source>
</evidence>
<evidence type="ECO:0000313" key="3">
    <source>
        <dbReference type="EMBL" id="CAF0839416.1"/>
    </source>
</evidence>
<dbReference type="CDD" id="cd05819">
    <property type="entry name" value="NHL"/>
    <property type="match status" value="1"/>
</dbReference>
<name>A0A8S2D911_9BILA</name>
<dbReference type="Proteomes" id="UP000677228">
    <property type="component" value="Unassembled WGS sequence"/>
</dbReference>
<dbReference type="AlphaFoldDB" id="A0A8S2D911"/>
<dbReference type="EMBL" id="CAJOBA010001989">
    <property type="protein sequence ID" value="CAF3624309.1"/>
    <property type="molecule type" value="Genomic_DNA"/>
</dbReference>
<dbReference type="GO" id="GO:0043161">
    <property type="term" value="P:proteasome-mediated ubiquitin-dependent protein catabolic process"/>
    <property type="evidence" value="ECO:0007669"/>
    <property type="project" value="TreeGrafter"/>
</dbReference>
<dbReference type="GO" id="GO:0061630">
    <property type="term" value="F:ubiquitin protein ligase activity"/>
    <property type="evidence" value="ECO:0007669"/>
    <property type="project" value="TreeGrafter"/>
</dbReference>
<evidence type="ECO:0008006" key="6">
    <source>
        <dbReference type="Google" id="ProtNLM"/>
    </source>
</evidence>
<keyword evidence="1" id="KW-0677">Repeat</keyword>
<dbReference type="PANTHER" id="PTHR24104:SF25">
    <property type="entry name" value="PROTEIN LIN-41"/>
    <property type="match status" value="1"/>
</dbReference>
<evidence type="ECO:0000313" key="5">
    <source>
        <dbReference type="Proteomes" id="UP000677228"/>
    </source>
</evidence>
<dbReference type="Gene3D" id="2.40.10.500">
    <property type="match status" value="1"/>
</dbReference>
<reference evidence="3" key="1">
    <citation type="submission" date="2021-02" db="EMBL/GenBank/DDBJ databases">
        <authorList>
            <person name="Nowell W R."/>
        </authorList>
    </citation>
    <scope>NUCLEOTIDE SEQUENCE</scope>
</reference>
<gene>
    <name evidence="3" type="ORF">OVA965_LOCUS6564</name>
    <name evidence="4" type="ORF">TMI583_LOCUS6560</name>
</gene>
<dbReference type="InterPro" id="IPR001258">
    <property type="entry name" value="NHL_repeat"/>
</dbReference>
<dbReference type="GO" id="GO:0008270">
    <property type="term" value="F:zinc ion binding"/>
    <property type="evidence" value="ECO:0007669"/>
    <property type="project" value="UniProtKB-KW"/>
</dbReference>
<proteinExistence type="predicted"/>
<sequence length="341" mass="36988">MVVIAGKSGGTKKLALFSNNVGLNIILAEFLFRSSLAACNCSCATSSPVSHSPPISHSLPAPHSQCPSTFKWSLNGRVVAGSVSGSGSSLTQLMHPTGIFVDRNQNVYVVDESRVQLWLKQSKSGKTVASRGLADLEDILADDKGNMFIATVNFILYWKKGASSSSRTISFMDRSIFRYMCFDGANNLYVTDSGQNQVLKYFAPGYVSKVIVGGDKNGIGGKGMNQLNGPVSVYVNEKYNLFVVDAGNRRIQKYAKNSKTGVTVAYNGLTDPKDIIVDCNGYVYVLDSDRAQRFKPGTDLSRGFTVFSKLDNPAAIALDEQGNFYISETSRGVVIKFNREA</sequence>
<dbReference type="SUPFAM" id="SSF101898">
    <property type="entry name" value="NHL repeat"/>
    <property type="match status" value="1"/>
</dbReference>
<evidence type="ECO:0000313" key="4">
    <source>
        <dbReference type="EMBL" id="CAF3624309.1"/>
    </source>
</evidence>
<dbReference type="PANTHER" id="PTHR24104">
    <property type="entry name" value="E3 UBIQUITIN-PROTEIN LIGASE NHLRC1-RELATED"/>
    <property type="match status" value="1"/>
</dbReference>
<protein>
    <recommendedName>
        <fullName evidence="6">NHL repeat-containing protein</fullName>
    </recommendedName>
</protein>
<organism evidence="3 5">
    <name type="scientific">Didymodactylos carnosus</name>
    <dbReference type="NCBI Taxonomy" id="1234261"/>
    <lineage>
        <taxon>Eukaryota</taxon>
        <taxon>Metazoa</taxon>
        <taxon>Spiralia</taxon>
        <taxon>Gnathifera</taxon>
        <taxon>Rotifera</taxon>
        <taxon>Eurotatoria</taxon>
        <taxon>Bdelloidea</taxon>
        <taxon>Philodinida</taxon>
        <taxon>Philodinidae</taxon>
        <taxon>Didymodactylos</taxon>
    </lineage>
</organism>
<dbReference type="GO" id="GO:0000209">
    <property type="term" value="P:protein polyubiquitination"/>
    <property type="evidence" value="ECO:0007669"/>
    <property type="project" value="TreeGrafter"/>
</dbReference>
<dbReference type="EMBL" id="CAJNOK010001989">
    <property type="protein sequence ID" value="CAF0839416.1"/>
    <property type="molecule type" value="Genomic_DNA"/>
</dbReference>
<dbReference type="InterPro" id="IPR011042">
    <property type="entry name" value="6-blade_b-propeller_TolB-like"/>
</dbReference>
<evidence type="ECO:0000256" key="2">
    <source>
        <dbReference type="PROSITE-ProRule" id="PRU00504"/>
    </source>
</evidence>